<dbReference type="Gene3D" id="2.60.40.10">
    <property type="entry name" value="Immunoglobulins"/>
    <property type="match status" value="1"/>
</dbReference>
<dbReference type="Pfam" id="PF13585">
    <property type="entry name" value="CHU_C"/>
    <property type="match status" value="1"/>
</dbReference>
<organism evidence="1 2">
    <name type="scientific">Candidatus Opimibacter skivensis</name>
    <dbReference type="NCBI Taxonomy" id="2982028"/>
    <lineage>
        <taxon>Bacteria</taxon>
        <taxon>Pseudomonadati</taxon>
        <taxon>Bacteroidota</taxon>
        <taxon>Saprospiria</taxon>
        <taxon>Saprospirales</taxon>
        <taxon>Saprospiraceae</taxon>
        <taxon>Candidatus Opimibacter</taxon>
    </lineage>
</organism>
<comment type="caution">
    <text evidence="1">The sequence shown here is derived from an EMBL/GenBank/DDBJ whole genome shotgun (WGS) entry which is preliminary data.</text>
</comment>
<dbReference type="EMBL" id="JADKGY010000001">
    <property type="protein sequence ID" value="MBK9981102.1"/>
    <property type="molecule type" value="Genomic_DNA"/>
</dbReference>
<evidence type="ECO:0000313" key="1">
    <source>
        <dbReference type="EMBL" id="MBK9981102.1"/>
    </source>
</evidence>
<evidence type="ECO:0000313" key="2">
    <source>
        <dbReference type="Proteomes" id="UP000808337"/>
    </source>
</evidence>
<sequence>MVKAQCTNGNQPECACETAPVLCTIDELDGYTFSMTSFQHPNDGPTPICPNAFTTQTNNPTWFAFTAWCTNLSLRVHSTNCHQSGGAIGFQLAIYTNCNFNHVVACNADANDCNTNDKILNLTGLNIGAVYYFMVDGCLGSYCTVTIDIIGVCGQEHIAPWTEPVIGNINPCAGNSETYTVEHPDGARFYHWFVDGVLLAQTTTDSFKILWPNPGTYQLCIDVSNDPCVTISDPPLPLCTTITVHTADAGVLNVTPAILCRGDDVNIISTGFTGGPENTQIILVTDALGVIIAVINGSAGTFSTFGTSGSLIVYAYNYLTATGTIPVIGDLINDLNCTSACCDLESQTVTFQHIEAVVSGIACNNNGTGNDSTDDTFTFSVLVTGLSPGTLWLSTDGTLDGIYGTPKNCGPYLISGGTKNFNLHDYNVPTCWTSIIVDPPVACSSCPQIIDAGTGSVLNCINTRTTLTGVSSETGAYLWTGPNLFSSDSLVCIVSDSGWYYLNIDFTNQCSFTDSVFVDLIHDAPIANAGTDQLIDCHHAEVMIDGSGSTGDHLQFAWSNIIGQVISTQTFVLVDTAGIYYLQLTNSITGCISIDSAQVFINQNALGDVIVTVIDENCEGENNGMIEVSDILGGIPPYSYSIDSLMDNSTGQFDSLASGGYNLHITDAFGCALDTFLVIHPGIHLELTLPEVVQLHEEQTGLIQATVNVPIGDLSSIQWSPAGILSCDTCLTTIVMTNKNQSLQLIVVHVNGCVDTAELNITVFPTPKIYIPNTFSPNGDGINDFFALYSNNGVESILEINIFDRWGEHIYQAKNLNPNIPELGWDGKFHHQEMLPGTFVYYFKLLMVDGTQKTMTGDVTLVR</sequence>
<proteinExistence type="predicted"/>
<protein>
    <submittedName>
        <fullName evidence="1">Gliding motility-associated C-terminal domain-containing protein</fullName>
    </submittedName>
</protein>
<accession>A0A9D7XRV3</accession>
<dbReference type="AlphaFoldDB" id="A0A9D7XRV3"/>
<dbReference type="NCBIfam" id="TIGR04131">
    <property type="entry name" value="Bac_Flav_CTERM"/>
    <property type="match status" value="1"/>
</dbReference>
<dbReference type="Proteomes" id="UP000808337">
    <property type="component" value="Unassembled WGS sequence"/>
</dbReference>
<gene>
    <name evidence="1" type="ORF">IPP15_01525</name>
</gene>
<dbReference type="InterPro" id="IPR013783">
    <property type="entry name" value="Ig-like_fold"/>
</dbReference>
<name>A0A9D7XRV3_9BACT</name>
<reference evidence="1 2" key="1">
    <citation type="submission" date="2020-10" db="EMBL/GenBank/DDBJ databases">
        <title>Connecting structure to function with the recovery of over 1000 high-quality activated sludge metagenome-assembled genomes encoding full-length rRNA genes using long-read sequencing.</title>
        <authorList>
            <person name="Singleton C.M."/>
            <person name="Petriglieri F."/>
            <person name="Kristensen J.M."/>
            <person name="Kirkegaard R.H."/>
            <person name="Michaelsen T.Y."/>
            <person name="Andersen M.H."/>
            <person name="Karst S.M."/>
            <person name="Dueholm M.S."/>
            <person name="Nielsen P.H."/>
            <person name="Albertsen M."/>
        </authorList>
    </citation>
    <scope>NUCLEOTIDE SEQUENCE [LARGE SCALE GENOMIC DNA]</scope>
    <source>
        <strain evidence="1">Ribe_18-Q3-R11-54_MAXAC.273</strain>
    </source>
</reference>
<dbReference type="InterPro" id="IPR026341">
    <property type="entry name" value="T9SS_type_B"/>
</dbReference>